<proteinExistence type="predicted"/>
<evidence type="ECO:0000313" key="2">
    <source>
        <dbReference type="EMBL" id="AYV84053.1"/>
    </source>
</evidence>
<name>A0A3G5ADU2_9VIRU</name>
<dbReference type="Gene3D" id="1.25.40.10">
    <property type="entry name" value="Tetratricopeptide repeat domain"/>
    <property type="match status" value="1"/>
</dbReference>
<reference evidence="2" key="1">
    <citation type="submission" date="2018-10" db="EMBL/GenBank/DDBJ databases">
        <title>Hidden diversity of soil giant viruses.</title>
        <authorList>
            <person name="Schulz F."/>
            <person name="Alteio L."/>
            <person name="Goudeau D."/>
            <person name="Ryan E.M."/>
            <person name="Malmstrom R.R."/>
            <person name="Blanchard J."/>
            <person name="Woyke T."/>
        </authorList>
    </citation>
    <scope>NUCLEOTIDE SEQUENCE</scope>
    <source>
        <strain evidence="2">HYV1</strain>
    </source>
</reference>
<accession>A0A3G5ADU2</accession>
<dbReference type="InterPro" id="IPR011990">
    <property type="entry name" value="TPR-like_helical_dom_sf"/>
</dbReference>
<evidence type="ECO:0000256" key="1">
    <source>
        <dbReference type="SAM" id="Coils"/>
    </source>
</evidence>
<dbReference type="InterPro" id="IPR006597">
    <property type="entry name" value="Sel1-like"/>
</dbReference>
<dbReference type="InterPro" id="IPR052945">
    <property type="entry name" value="Mitotic_Regulator"/>
</dbReference>
<dbReference type="PANTHER" id="PTHR43628">
    <property type="entry name" value="ACTIVATOR OF C KINASE PROTEIN 1-RELATED"/>
    <property type="match status" value="1"/>
</dbReference>
<dbReference type="PANTHER" id="PTHR43628:SF1">
    <property type="entry name" value="CHITIN SYNTHASE REGULATORY FACTOR 2-RELATED"/>
    <property type="match status" value="1"/>
</dbReference>
<dbReference type="EMBL" id="MK072398">
    <property type="protein sequence ID" value="AYV84053.1"/>
    <property type="molecule type" value="Genomic_DNA"/>
</dbReference>
<gene>
    <name evidence="2" type="ORF">Hyperionvirus16_28</name>
</gene>
<organism evidence="2">
    <name type="scientific">Hyperionvirus sp</name>
    <dbReference type="NCBI Taxonomy" id="2487770"/>
    <lineage>
        <taxon>Viruses</taxon>
        <taxon>Varidnaviria</taxon>
        <taxon>Bamfordvirae</taxon>
        <taxon>Nucleocytoviricota</taxon>
        <taxon>Megaviricetes</taxon>
        <taxon>Imitervirales</taxon>
        <taxon>Mimiviridae</taxon>
        <taxon>Klosneuvirinae</taxon>
    </lineage>
</organism>
<feature type="coiled-coil region" evidence="1">
    <location>
        <begin position="282"/>
        <end position="309"/>
    </location>
</feature>
<dbReference type="SUPFAM" id="SSF81901">
    <property type="entry name" value="HCP-like"/>
    <property type="match status" value="1"/>
</dbReference>
<dbReference type="Pfam" id="PF08238">
    <property type="entry name" value="Sel1"/>
    <property type="match status" value="3"/>
</dbReference>
<sequence length="337" mass="38396">MGNSPPAAAPPPSILPDFNLKKELAKIKKHEVHGVPSQSIIFCKAHILKNKNPDACYLLARIHLGLNYYHPWNMTIAIPHLIMAVDGGNKNALSYLALFYYLGGYQANRRRNAFKTWKYTKPMTVDPIEGYMPLKRDYKKSFEYFSQAAGYSNDGNVYYFLGRHLEYGHGVKKDHSLALENYRISGNLGNEDARKKFCELCVKKDGESVSDDDLKIILLEKNKIHLGYFHIAKIYEARKNYELAILYCDEQLKRNAGLELEDVDNIRKFRRLVEKNISAPSELKSESEVDALKKQVVDLERDVRNLTNLLHQGTVVKPAENFSIAVPVDAVPPPPPY</sequence>
<keyword evidence="1" id="KW-0175">Coiled coil</keyword>
<protein>
    <submittedName>
        <fullName evidence="2">Uncharacterized protein</fullName>
    </submittedName>
</protein>
<dbReference type="SMART" id="SM00671">
    <property type="entry name" value="SEL1"/>
    <property type="match status" value="2"/>
</dbReference>